<dbReference type="RefSeq" id="WP_208815686.1">
    <property type="nucleotide sequence ID" value="NZ_WVUH01000221.1"/>
</dbReference>
<dbReference type="InterPro" id="IPR051049">
    <property type="entry name" value="Dienelactone_hydrolase-like"/>
</dbReference>
<dbReference type="Pfam" id="PF01738">
    <property type="entry name" value="DLH"/>
    <property type="match status" value="1"/>
</dbReference>
<organism evidence="2 3">
    <name type="scientific">Micromonospora echinofusca</name>
    <dbReference type="NCBI Taxonomy" id="47858"/>
    <lineage>
        <taxon>Bacteria</taxon>
        <taxon>Bacillati</taxon>
        <taxon>Actinomycetota</taxon>
        <taxon>Actinomycetes</taxon>
        <taxon>Micromonosporales</taxon>
        <taxon>Micromonosporaceae</taxon>
        <taxon>Micromonospora</taxon>
    </lineage>
</organism>
<keyword evidence="3" id="KW-1185">Reference proteome</keyword>
<reference evidence="2 3" key="1">
    <citation type="submission" date="2019-12" db="EMBL/GenBank/DDBJ databases">
        <title>Whole genome sequencing of endophytic Actinobacterium Micromonospora sp. MPMI6T.</title>
        <authorList>
            <person name="Evv R."/>
            <person name="Podile A.R."/>
        </authorList>
    </citation>
    <scope>NUCLEOTIDE SEQUENCE [LARGE SCALE GENOMIC DNA]</scope>
    <source>
        <strain evidence="2 3">MPMI6</strain>
    </source>
</reference>
<dbReference type="PANTHER" id="PTHR46623:SF6">
    <property type="entry name" value="ALPHA_BETA-HYDROLASES SUPERFAMILY PROTEIN"/>
    <property type="match status" value="1"/>
</dbReference>
<dbReference type="Gene3D" id="3.40.50.1820">
    <property type="entry name" value="alpha/beta hydrolase"/>
    <property type="match status" value="1"/>
</dbReference>
<dbReference type="PANTHER" id="PTHR46623">
    <property type="entry name" value="CARBOXYMETHYLENEBUTENOLIDASE-RELATED"/>
    <property type="match status" value="1"/>
</dbReference>
<dbReference type="InterPro" id="IPR029058">
    <property type="entry name" value="AB_hydrolase_fold"/>
</dbReference>
<keyword evidence="2" id="KW-0378">Hydrolase</keyword>
<name>A0ABS3VW25_MICEH</name>
<evidence type="ECO:0000259" key="1">
    <source>
        <dbReference type="Pfam" id="PF01738"/>
    </source>
</evidence>
<evidence type="ECO:0000313" key="2">
    <source>
        <dbReference type="EMBL" id="MBO4208703.1"/>
    </source>
</evidence>
<protein>
    <submittedName>
        <fullName evidence="2">Dienelactone hydrolase family protein</fullName>
    </submittedName>
</protein>
<gene>
    <name evidence="2" type="ORF">GSF22_22205</name>
</gene>
<dbReference type="Proteomes" id="UP000823521">
    <property type="component" value="Unassembled WGS sequence"/>
</dbReference>
<dbReference type="SUPFAM" id="SSF53474">
    <property type="entry name" value="alpha/beta-Hydrolases"/>
    <property type="match status" value="1"/>
</dbReference>
<proteinExistence type="predicted"/>
<evidence type="ECO:0000313" key="3">
    <source>
        <dbReference type="Proteomes" id="UP000823521"/>
    </source>
</evidence>
<accession>A0ABS3VW25</accession>
<comment type="caution">
    <text evidence="2">The sequence shown here is derived from an EMBL/GenBank/DDBJ whole genome shotgun (WGS) entry which is preliminary data.</text>
</comment>
<dbReference type="GO" id="GO:0016787">
    <property type="term" value="F:hydrolase activity"/>
    <property type="evidence" value="ECO:0007669"/>
    <property type="project" value="UniProtKB-KW"/>
</dbReference>
<sequence length="228" mass="23915">MGEMVSYRSNGGTSEGYLALPADGAAGPAVVVIQEWWGLVPHITSVADRFAAAGFVALAPDLYHGESTTEPDHAGKLIMGLAMDQAARDIAGAADYLAGRPEVTGKVGCVGFCAGGSLALWSATLSDRIVATAGFYPVLPWNRMRPDWADYAGKTALIHCSEEDGTSAAEGVQTARAAIEAAGGNCTVYDYPGTAHAFFNDDRPEVFHQQAAASAWARTLECFRARLG</sequence>
<feature type="domain" description="Dienelactone hydrolase" evidence="1">
    <location>
        <begin position="15"/>
        <end position="225"/>
    </location>
</feature>
<dbReference type="InterPro" id="IPR002925">
    <property type="entry name" value="Dienelactn_hydro"/>
</dbReference>
<dbReference type="EMBL" id="WVUH01000221">
    <property type="protein sequence ID" value="MBO4208703.1"/>
    <property type="molecule type" value="Genomic_DNA"/>
</dbReference>